<dbReference type="InterPro" id="IPR035979">
    <property type="entry name" value="RBD_domain_sf"/>
</dbReference>
<dbReference type="GO" id="GO:0005634">
    <property type="term" value="C:nucleus"/>
    <property type="evidence" value="ECO:0007669"/>
    <property type="project" value="TreeGrafter"/>
</dbReference>
<feature type="domain" description="RRM" evidence="4">
    <location>
        <begin position="367"/>
        <end position="445"/>
    </location>
</feature>
<dbReference type="SUPFAM" id="SSF54928">
    <property type="entry name" value="RNA-binding domain, RBD"/>
    <property type="match status" value="2"/>
</dbReference>
<evidence type="ECO:0000256" key="1">
    <source>
        <dbReference type="ARBA" id="ARBA00022884"/>
    </source>
</evidence>
<feature type="compositionally biased region" description="Polar residues" evidence="3">
    <location>
        <begin position="15"/>
        <end position="33"/>
    </location>
</feature>
<keyword evidence="1 2" id="KW-0694">RNA-binding</keyword>
<evidence type="ECO:0000259" key="4">
    <source>
        <dbReference type="PROSITE" id="PS50102"/>
    </source>
</evidence>
<dbReference type="InterPro" id="IPR000504">
    <property type="entry name" value="RRM_dom"/>
</dbReference>
<feature type="region of interest" description="Disordered" evidence="3">
    <location>
        <begin position="66"/>
        <end position="92"/>
    </location>
</feature>
<dbReference type="PANTHER" id="PTHR48025:SF1">
    <property type="entry name" value="RRM DOMAIN-CONTAINING PROTEIN"/>
    <property type="match status" value="1"/>
</dbReference>
<feature type="region of interest" description="Disordered" evidence="3">
    <location>
        <begin position="1"/>
        <end position="49"/>
    </location>
</feature>
<reference evidence="6" key="1">
    <citation type="journal article" date="2019" name="Mol. Biol. Evol.">
        <title>Blast fungal genomes show frequent chromosomal changes, gene gains and losses, and effector gene turnover.</title>
        <authorList>
            <person name="Gomez Luciano L.B."/>
            <person name="Jason Tsai I."/>
            <person name="Chuma I."/>
            <person name="Tosa Y."/>
            <person name="Chen Y.H."/>
            <person name="Li J.Y."/>
            <person name="Li M.Y."/>
            <person name="Jade Lu M.Y."/>
            <person name="Nakayashiki H."/>
            <person name="Li W.H."/>
        </authorList>
    </citation>
    <scope>NUCLEOTIDE SEQUENCE</scope>
    <source>
        <strain evidence="6">NI907</strain>
    </source>
</reference>
<proteinExistence type="predicted"/>
<evidence type="ECO:0000256" key="2">
    <source>
        <dbReference type="PROSITE-ProRule" id="PRU00176"/>
    </source>
</evidence>
<dbReference type="KEGG" id="pgri:PgNI_00270"/>
<reference evidence="6" key="3">
    <citation type="submission" date="2025-08" db="UniProtKB">
        <authorList>
            <consortium name="RefSeq"/>
        </authorList>
    </citation>
    <scope>IDENTIFICATION</scope>
    <source>
        <strain evidence="6">NI907</strain>
    </source>
</reference>
<feature type="region of interest" description="Disordered" evidence="3">
    <location>
        <begin position="469"/>
        <end position="506"/>
    </location>
</feature>
<dbReference type="AlphaFoldDB" id="A0A6P8BK58"/>
<accession>A0A6P8BK58</accession>
<sequence>MASSSDQNDRVIHGNSFSPQAGPTANNSSSPESIPQFRPAGCPSIISSTGDIDEAGARLSTMSLNSSPIRHSYSDYNQESHRPRSSLTDTDCTVANNDSRFQLGLQPSGDVFLEAQNQVGVGNRDIGRLINTAEPDKPPSSVGTSGPLTGTSLTLRPRPSNLSARHHVGGVDAQGVYPYTACVFVANLPQLQDDQSLEAAITREFSKYGTVFVKIRRDKDQMPFAFCQYTKDEDAKAAVDQGRGTQILGRSCRTEMVKAIRTFLVSRRFGNQITLEEARDVLEPFGAISKVEIPDARTQETTGIRGAVLVEFSNFDITRDLPAYFLHNDTYRVETFRPDGLKERRSGILRRHDADEAFLAQYEVDRRSVFVGNLPRDITEEQVTDLFSAIGTVNRVQIIKRTGTPIEQPFGFIEFDRPDTPEAAIAALHGFIHEGSRLRVERKVVKDKQSPRRVPSRYLPRLRTEAVGTIMPPNPVAPATPDASESRFGHLGASSTLPSSPGGAQSATSSAWNWPYPYHTPMQASFNPQNYVAAPPSPYGAQIPLQGMPMTPQATPDSFSQYAAYYSALFPHMSFVPNPLAGNPMTSNHMAAGMAPYYTPAYPSPTTSNFNIDRSVNEGVSSPTRARHNNQDSSNHLGGAPLGDFSNS</sequence>
<feature type="compositionally biased region" description="Polar residues" evidence="3">
    <location>
        <begin position="66"/>
        <end position="77"/>
    </location>
</feature>
<dbReference type="PROSITE" id="PS50102">
    <property type="entry name" value="RRM"/>
    <property type="match status" value="2"/>
</dbReference>
<dbReference type="Pfam" id="PF00076">
    <property type="entry name" value="RRM_1"/>
    <property type="match status" value="2"/>
</dbReference>
<dbReference type="InterPro" id="IPR012677">
    <property type="entry name" value="Nucleotide-bd_a/b_plait_sf"/>
</dbReference>
<reference evidence="6" key="2">
    <citation type="submission" date="2019-10" db="EMBL/GenBank/DDBJ databases">
        <authorList>
            <consortium name="NCBI Genome Project"/>
        </authorList>
    </citation>
    <scope>NUCLEOTIDE SEQUENCE</scope>
    <source>
        <strain evidence="6">NI907</strain>
    </source>
</reference>
<feature type="compositionally biased region" description="Polar residues" evidence="3">
    <location>
        <begin position="609"/>
        <end position="624"/>
    </location>
</feature>
<feature type="compositionally biased region" description="Polar residues" evidence="3">
    <location>
        <begin position="493"/>
        <end position="506"/>
    </location>
</feature>
<evidence type="ECO:0000256" key="3">
    <source>
        <dbReference type="SAM" id="MobiDB-lite"/>
    </source>
</evidence>
<evidence type="ECO:0000313" key="5">
    <source>
        <dbReference type="Proteomes" id="UP000515153"/>
    </source>
</evidence>
<dbReference type="SMART" id="SM00360">
    <property type="entry name" value="RRM"/>
    <property type="match status" value="2"/>
</dbReference>
<dbReference type="GeneID" id="41955266"/>
<organism evidence="5 6">
    <name type="scientific">Pyricularia grisea</name>
    <name type="common">Crabgrass-specific blast fungus</name>
    <name type="synonym">Magnaporthe grisea</name>
    <dbReference type="NCBI Taxonomy" id="148305"/>
    <lineage>
        <taxon>Eukaryota</taxon>
        <taxon>Fungi</taxon>
        <taxon>Dikarya</taxon>
        <taxon>Ascomycota</taxon>
        <taxon>Pezizomycotina</taxon>
        <taxon>Sordariomycetes</taxon>
        <taxon>Sordariomycetidae</taxon>
        <taxon>Magnaporthales</taxon>
        <taxon>Pyriculariaceae</taxon>
        <taxon>Pyricularia</taxon>
    </lineage>
</organism>
<dbReference type="RefSeq" id="XP_030987698.1">
    <property type="nucleotide sequence ID" value="XM_031120352.1"/>
</dbReference>
<feature type="region of interest" description="Disordered" evidence="3">
    <location>
        <begin position="132"/>
        <end position="151"/>
    </location>
</feature>
<evidence type="ECO:0000313" key="6">
    <source>
        <dbReference type="RefSeq" id="XP_030987698.1"/>
    </source>
</evidence>
<feature type="compositionally biased region" description="Low complexity" evidence="3">
    <location>
        <begin position="139"/>
        <end position="151"/>
    </location>
</feature>
<name>A0A6P8BK58_PYRGI</name>
<feature type="domain" description="RRM" evidence="4">
    <location>
        <begin position="181"/>
        <end position="259"/>
    </location>
</feature>
<feature type="region of interest" description="Disordered" evidence="3">
    <location>
        <begin position="609"/>
        <end position="648"/>
    </location>
</feature>
<dbReference type="InterPro" id="IPR050502">
    <property type="entry name" value="Euk_RNA-bind_prot"/>
</dbReference>
<gene>
    <name evidence="6" type="ORF">PgNI_00270</name>
</gene>
<dbReference type="Proteomes" id="UP000515153">
    <property type="component" value="Unplaced"/>
</dbReference>
<keyword evidence="5" id="KW-1185">Reference proteome</keyword>
<dbReference type="PANTHER" id="PTHR48025">
    <property type="entry name" value="OS02G0815200 PROTEIN"/>
    <property type="match status" value="1"/>
</dbReference>
<dbReference type="FunFam" id="3.30.70.330:FF:000736">
    <property type="entry name" value="Polyadenylate-binding protein, putative"/>
    <property type="match status" value="1"/>
</dbReference>
<dbReference type="Gene3D" id="3.30.70.330">
    <property type="match status" value="2"/>
</dbReference>
<dbReference type="GO" id="GO:0003729">
    <property type="term" value="F:mRNA binding"/>
    <property type="evidence" value="ECO:0007669"/>
    <property type="project" value="TreeGrafter"/>
</dbReference>
<protein>
    <recommendedName>
        <fullName evidence="4">RRM domain-containing protein</fullName>
    </recommendedName>
</protein>